<evidence type="ECO:0000256" key="3">
    <source>
        <dbReference type="ARBA" id="ARBA00022598"/>
    </source>
</evidence>
<dbReference type="InterPro" id="IPR011764">
    <property type="entry name" value="Biotin_carboxylation_dom"/>
</dbReference>
<evidence type="ECO:0000313" key="11">
    <source>
        <dbReference type="Proteomes" id="UP000291483"/>
    </source>
</evidence>
<evidence type="ECO:0000256" key="7">
    <source>
        <dbReference type="PROSITE-ProRule" id="PRU00409"/>
    </source>
</evidence>
<dbReference type="EMBL" id="SHLC01000001">
    <property type="protein sequence ID" value="RZU65768.1"/>
    <property type="molecule type" value="Genomic_DNA"/>
</dbReference>
<protein>
    <recommendedName>
        <fullName evidence="2">biotin carboxylase</fullName>
        <ecNumber evidence="2">6.3.4.14</ecNumber>
    </recommendedName>
</protein>
<dbReference type="Gene3D" id="2.40.50.100">
    <property type="match status" value="1"/>
</dbReference>
<evidence type="ECO:0000313" key="10">
    <source>
        <dbReference type="EMBL" id="RZU65768.1"/>
    </source>
</evidence>
<dbReference type="Pfam" id="PF00364">
    <property type="entry name" value="Biotin_lipoyl"/>
    <property type="match status" value="1"/>
</dbReference>
<dbReference type="GO" id="GO:0005524">
    <property type="term" value="F:ATP binding"/>
    <property type="evidence" value="ECO:0007669"/>
    <property type="project" value="UniProtKB-UniRule"/>
</dbReference>
<dbReference type="InterPro" id="IPR001882">
    <property type="entry name" value="Biotin_BS"/>
</dbReference>
<feature type="domain" description="ATP-grasp" evidence="8">
    <location>
        <begin position="140"/>
        <end position="345"/>
    </location>
</feature>
<dbReference type="InterPro" id="IPR000089">
    <property type="entry name" value="Biotin_lipoyl"/>
</dbReference>
<dbReference type="FunFam" id="3.30.470.20:FF:000028">
    <property type="entry name" value="Methylcrotonoyl-CoA carboxylase subunit alpha, mitochondrial"/>
    <property type="match status" value="1"/>
</dbReference>
<dbReference type="SMART" id="SM00878">
    <property type="entry name" value="Biotin_carb_C"/>
    <property type="match status" value="1"/>
</dbReference>
<dbReference type="InterPro" id="IPR011053">
    <property type="entry name" value="Single_hybrid_motif"/>
</dbReference>
<dbReference type="PANTHER" id="PTHR18866:SF33">
    <property type="entry name" value="METHYLCROTONOYL-COA CARBOXYLASE SUBUNIT ALPHA, MITOCHONDRIAL-RELATED"/>
    <property type="match status" value="1"/>
</dbReference>
<evidence type="ECO:0000256" key="4">
    <source>
        <dbReference type="ARBA" id="ARBA00022741"/>
    </source>
</evidence>
<evidence type="ECO:0000259" key="9">
    <source>
        <dbReference type="PROSITE" id="PS50979"/>
    </source>
</evidence>
<dbReference type="Proteomes" id="UP000291483">
    <property type="component" value="Unassembled WGS sequence"/>
</dbReference>
<dbReference type="SUPFAM" id="SSF52440">
    <property type="entry name" value="PreATP-grasp domain"/>
    <property type="match status" value="1"/>
</dbReference>
<keyword evidence="5 7" id="KW-0067">ATP-binding</keyword>
<dbReference type="PANTHER" id="PTHR18866">
    <property type="entry name" value="CARBOXYLASE:PYRUVATE/ACETYL-COA/PROPIONYL-COA CARBOXYLASE"/>
    <property type="match status" value="1"/>
</dbReference>
<dbReference type="AlphaFoldDB" id="A0A4Q8AMN9"/>
<reference evidence="10 11" key="1">
    <citation type="submission" date="2019-02" db="EMBL/GenBank/DDBJ databases">
        <title>Sequencing the genomes of 1000 actinobacteria strains.</title>
        <authorList>
            <person name="Klenk H.-P."/>
        </authorList>
    </citation>
    <scope>NUCLEOTIDE SEQUENCE [LARGE SCALE GENOMIC DNA]</scope>
    <source>
        <strain evidence="10 11">DSM 18319</strain>
    </source>
</reference>
<dbReference type="CDD" id="cd06850">
    <property type="entry name" value="biotinyl_domain"/>
    <property type="match status" value="1"/>
</dbReference>
<dbReference type="GO" id="GO:0046872">
    <property type="term" value="F:metal ion binding"/>
    <property type="evidence" value="ECO:0007669"/>
    <property type="project" value="InterPro"/>
</dbReference>
<keyword evidence="3" id="KW-0436">Ligase</keyword>
<evidence type="ECO:0000259" key="8">
    <source>
        <dbReference type="PROSITE" id="PS50975"/>
    </source>
</evidence>
<evidence type="ECO:0000256" key="1">
    <source>
        <dbReference type="ARBA" id="ARBA00001953"/>
    </source>
</evidence>
<sequence length="755" mass="77759">MRAMPAPETTELRSPMAATAPFGRVLVANRGEIACRIIQTLRRLGIVSIAVYSDADREAKHVGLADIAVRIGPAAASESYLDVAAVMAAAVASGADAVHPGYGFLSESPLLAAACAEAGIVFVGPSESALSVMGDKIRSKRHVAAYGVPVTPGSESSGDGAGGDSGDAALTASATAIGYPVLVKPSAGGGGKGMQVVQSAEELPAALATARRVARAAFGDDTLFLEKLIERPRHIEVQLLADRAGNTVHLGERECSLQRRHQKVIEEAPSPLLDAGTRARIGEAACAVARSVGYEGAGTVEFLVSDAAPEEFFFMEMNTRLQVEHPVTEQVTGIDIVEWQLRTAAGESLPWRQDEIALTGHSVEARIYAEDPGHDFLPTSGRIAALAEATAPWLRVDSAMQAGGEVGTHYDPMLGKVIAWGPDRASALARLDAALADTVILGLGTNLDFLRGLLGDPAVRAGHLDTGLIERHLAAGSEHGAGRASNDPDAIGPAEMLAVAAIVLCPQSPAPGAASALWRDGAGWRSGGAAAARPIGTRVLPGGDDGPAADSAPAAADLTVRRDGDGFTVTVTTPGADGAGEVSEHGVSLSCDGADGRRWPLGPSGIRVGIAVDGVQRRWSWAIDGDELWLTAAGQGARFALQSREAALQLELARIRADRALLAGGVAASPELRTPMPGTVVALHAASGDRVAIGDAIGTVEAMKMEHLLTASVAGILRLHVRLGEALRREQLVASIDADAAAPDAGTADDAREGK</sequence>
<comment type="cofactor">
    <cofactor evidence="1">
        <name>biotin</name>
        <dbReference type="ChEBI" id="CHEBI:57586"/>
    </cofactor>
</comment>
<keyword evidence="4 7" id="KW-0547">Nucleotide-binding</keyword>
<dbReference type="PROSITE" id="PS00188">
    <property type="entry name" value="BIOTIN"/>
    <property type="match status" value="1"/>
</dbReference>
<keyword evidence="11" id="KW-1185">Reference proteome</keyword>
<dbReference type="InterPro" id="IPR016185">
    <property type="entry name" value="PreATP-grasp_dom_sf"/>
</dbReference>
<dbReference type="PROSITE" id="PS00867">
    <property type="entry name" value="CPSASE_2"/>
    <property type="match status" value="1"/>
</dbReference>
<dbReference type="Pfam" id="PF00289">
    <property type="entry name" value="Biotin_carb_N"/>
    <property type="match status" value="1"/>
</dbReference>
<dbReference type="InterPro" id="IPR011761">
    <property type="entry name" value="ATP-grasp"/>
</dbReference>
<dbReference type="Gene3D" id="3.30.470.20">
    <property type="entry name" value="ATP-grasp fold, B domain"/>
    <property type="match status" value="1"/>
</dbReference>
<dbReference type="SUPFAM" id="SSF51246">
    <property type="entry name" value="Rudiment single hybrid motif"/>
    <property type="match status" value="1"/>
</dbReference>
<dbReference type="InterPro" id="IPR050856">
    <property type="entry name" value="Biotin_carboxylase_complex"/>
</dbReference>
<dbReference type="InterPro" id="IPR005482">
    <property type="entry name" value="Biotin_COase_C"/>
</dbReference>
<name>A0A4Q8AMN9_9MICO</name>
<keyword evidence="6" id="KW-0092">Biotin</keyword>
<dbReference type="SUPFAM" id="SSF56059">
    <property type="entry name" value="Glutathione synthetase ATP-binding domain-like"/>
    <property type="match status" value="1"/>
</dbReference>
<evidence type="ECO:0000256" key="6">
    <source>
        <dbReference type="ARBA" id="ARBA00023267"/>
    </source>
</evidence>
<accession>A0A4Q8AMN9</accession>
<dbReference type="Pfam" id="PF02785">
    <property type="entry name" value="Biotin_carb_C"/>
    <property type="match status" value="1"/>
</dbReference>
<evidence type="ECO:0000256" key="2">
    <source>
        <dbReference type="ARBA" id="ARBA00013263"/>
    </source>
</evidence>
<dbReference type="PROSITE" id="PS50975">
    <property type="entry name" value="ATP_GRASP"/>
    <property type="match status" value="1"/>
</dbReference>
<comment type="caution">
    <text evidence="10">The sequence shown here is derived from an EMBL/GenBank/DDBJ whole genome shotgun (WGS) entry which is preliminary data.</text>
</comment>
<gene>
    <name evidence="10" type="ORF">EV379_2106</name>
</gene>
<dbReference type="InterPro" id="IPR005481">
    <property type="entry name" value="BC-like_N"/>
</dbReference>
<feature type="domain" description="Biotin carboxylation" evidence="9">
    <location>
        <begin position="21"/>
        <end position="474"/>
    </location>
</feature>
<evidence type="ECO:0000256" key="5">
    <source>
        <dbReference type="ARBA" id="ARBA00022840"/>
    </source>
</evidence>
<dbReference type="InterPro" id="IPR011054">
    <property type="entry name" value="Rudment_hybrid_motif"/>
</dbReference>
<dbReference type="PROSITE" id="PS00866">
    <property type="entry name" value="CPSASE_1"/>
    <property type="match status" value="1"/>
</dbReference>
<dbReference type="InterPro" id="IPR005479">
    <property type="entry name" value="CPAse_ATP-bd"/>
</dbReference>
<organism evidence="10 11">
    <name type="scientific">Microterricola gilva</name>
    <dbReference type="NCBI Taxonomy" id="393267"/>
    <lineage>
        <taxon>Bacteria</taxon>
        <taxon>Bacillati</taxon>
        <taxon>Actinomycetota</taxon>
        <taxon>Actinomycetes</taxon>
        <taxon>Micrococcales</taxon>
        <taxon>Microbacteriaceae</taxon>
        <taxon>Microterricola</taxon>
    </lineage>
</organism>
<dbReference type="PROSITE" id="PS50979">
    <property type="entry name" value="BC"/>
    <property type="match status" value="1"/>
</dbReference>
<dbReference type="Pfam" id="PF02786">
    <property type="entry name" value="CPSase_L_D2"/>
    <property type="match status" value="1"/>
</dbReference>
<dbReference type="SUPFAM" id="SSF51230">
    <property type="entry name" value="Single hybrid motif"/>
    <property type="match status" value="1"/>
</dbReference>
<proteinExistence type="predicted"/>
<dbReference type="EC" id="6.3.4.14" evidence="2"/>
<dbReference type="GO" id="GO:0004075">
    <property type="term" value="F:biotin carboxylase activity"/>
    <property type="evidence" value="ECO:0007669"/>
    <property type="project" value="UniProtKB-EC"/>
</dbReference>